<name>A0A1G9Q3X7_9FIRM</name>
<dbReference type="EMBL" id="FNHQ01000001">
    <property type="protein sequence ID" value="SDM05035.1"/>
    <property type="molecule type" value="Genomic_DNA"/>
</dbReference>
<evidence type="ECO:0000313" key="3">
    <source>
        <dbReference type="Proteomes" id="UP000199309"/>
    </source>
</evidence>
<protein>
    <submittedName>
        <fullName evidence="2">Uncharacterized protein</fullName>
    </submittedName>
</protein>
<evidence type="ECO:0000313" key="2">
    <source>
        <dbReference type="EMBL" id="SDM05035.1"/>
    </source>
</evidence>
<sequence length="186" mass="21691">MNISRRIYEYYGKYRLTVSGDISIASVNPAVLYELVGEQRRDVEKMIDTLQKQYPFLKVKIKNGINEAEINFFAFGSALSDEAFLDHLQEWLIQTASILTSDPKTVVTINFNGIFFRNRLEEHFRFLNKGMEIQYRITEKKNRTWYDYVSRSSYTRILGTVLLIAALVWFIYNNIAVQPPQAGKLV</sequence>
<evidence type="ECO:0000256" key="1">
    <source>
        <dbReference type="SAM" id="Phobius"/>
    </source>
</evidence>
<keyword evidence="1" id="KW-1133">Transmembrane helix</keyword>
<dbReference type="OrthoDB" id="1634323at2"/>
<keyword evidence="3" id="KW-1185">Reference proteome</keyword>
<dbReference type="STRING" id="349095.SAMN05660299_00083"/>
<dbReference type="Proteomes" id="UP000199309">
    <property type="component" value="Unassembled WGS sequence"/>
</dbReference>
<reference evidence="2 3" key="1">
    <citation type="submission" date="2016-10" db="EMBL/GenBank/DDBJ databases">
        <authorList>
            <person name="de Groot N.N."/>
        </authorList>
    </citation>
    <scope>NUCLEOTIDE SEQUENCE [LARGE SCALE GENOMIC DNA]</scope>
    <source>
        <strain evidence="2 3">DSM 16981</strain>
    </source>
</reference>
<dbReference type="AlphaFoldDB" id="A0A1G9Q3X7"/>
<dbReference type="RefSeq" id="WP_091647209.1">
    <property type="nucleotide sequence ID" value="NZ_FNHQ01000001.1"/>
</dbReference>
<organism evidence="2 3">
    <name type="scientific">Megasphaera paucivorans</name>
    <dbReference type="NCBI Taxonomy" id="349095"/>
    <lineage>
        <taxon>Bacteria</taxon>
        <taxon>Bacillati</taxon>
        <taxon>Bacillota</taxon>
        <taxon>Negativicutes</taxon>
        <taxon>Veillonellales</taxon>
        <taxon>Veillonellaceae</taxon>
        <taxon>Megasphaera</taxon>
    </lineage>
</organism>
<keyword evidence="1" id="KW-0812">Transmembrane</keyword>
<gene>
    <name evidence="2" type="ORF">SAMN05660299_00083</name>
</gene>
<accession>A0A1G9Q3X7</accession>
<feature type="transmembrane region" description="Helical" evidence="1">
    <location>
        <begin position="153"/>
        <end position="172"/>
    </location>
</feature>
<keyword evidence="1" id="KW-0472">Membrane</keyword>
<proteinExistence type="predicted"/>